<keyword evidence="9" id="KW-1185">Reference proteome</keyword>
<accession>A0A2P6NEN0</accession>
<protein>
    <recommendedName>
        <fullName evidence="10">Leucine-rich repeat-containing N-terminal plant-type domain-containing protein</fullName>
    </recommendedName>
</protein>
<feature type="signal peptide" evidence="7">
    <location>
        <begin position="1"/>
        <end position="24"/>
    </location>
</feature>
<dbReference type="PROSITE" id="PS51450">
    <property type="entry name" value="LRR"/>
    <property type="match status" value="1"/>
</dbReference>
<dbReference type="Gene3D" id="3.80.10.10">
    <property type="entry name" value="Ribonuclease Inhibitor"/>
    <property type="match status" value="2"/>
</dbReference>
<dbReference type="OrthoDB" id="26095at2759"/>
<dbReference type="GO" id="GO:0033612">
    <property type="term" value="F:receptor serine/threonine kinase binding"/>
    <property type="evidence" value="ECO:0007669"/>
    <property type="project" value="TreeGrafter"/>
</dbReference>
<dbReference type="SUPFAM" id="SSF52058">
    <property type="entry name" value="L domain-like"/>
    <property type="match status" value="1"/>
</dbReference>
<evidence type="ECO:0000256" key="7">
    <source>
        <dbReference type="SAM" id="SignalP"/>
    </source>
</evidence>
<keyword evidence="5 6" id="KW-0472">Membrane</keyword>
<dbReference type="InterPro" id="IPR050647">
    <property type="entry name" value="Plant_LRR-RLKs"/>
</dbReference>
<sequence length="343" mass="38061">MPGSYVLAVASYLLVLSCIATSSAQQSGIEFDTGARGILEEFYVALDGPGWINRTNWLTNAHYCSWYGIVCDPQNNSSVIEINLDNNGLNGQMKFSIGNLRELRRISLAENDILGRLPPTIQQCKGLTYLNFSNNLLDSVIPPEYGTLDKLEIVDLGQNLLQGSIPSSLGGCADLIYLNLRENRLSGEIPANLGNLTEVVYINMSFNQLTRIPRMGEHMEKLEILDLSNNQLIGMVPETIQEIPNLKHINLSHNDIKVFENFVTFDNDHITCDFSNNSFFCPLNEKELACKATCERHRTVPGIAVASIFALVIGLTAGIVFVNTLEKARIREESGVVEDEDDF</sequence>
<keyword evidence="3 7" id="KW-0732">Signal</keyword>
<keyword evidence="2" id="KW-0433">Leucine-rich repeat</keyword>
<dbReference type="Proteomes" id="UP000241769">
    <property type="component" value="Unassembled WGS sequence"/>
</dbReference>
<keyword evidence="4" id="KW-0677">Repeat</keyword>
<evidence type="ECO:0008006" key="10">
    <source>
        <dbReference type="Google" id="ProtNLM"/>
    </source>
</evidence>
<evidence type="ECO:0000313" key="8">
    <source>
        <dbReference type="EMBL" id="PRP82408.1"/>
    </source>
</evidence>
<dbReference type="PRINTS" id="PR00019">
    <property type="entry name" value="LEURICHRPT"/>
</dbReference>
<evidence type="ECO:0000256" key="2">
    <source>
        <dbReference type="ARBA" id="ARBA00022614"/>
    </source>
</evidence>
<dbReference type="InterPro" id="IPR003591">
    <property type="entry name" value="Leu-rich_rpt_typical-subtyp"/>
</dbReference>
<feature type="chain" id="PRO_5015184620" description="Leucine-rich repeat-containing N-terminal plant-type domain-containing protein" evidence="7">
    <location>
        <begin position="25"/>
        <end position="343"/>
    </location>
</feature>
<dbReference type="EMBL" id="MDYQ01000103">
    <property type="protein sequence ID" value="PRP82408.1"/>
    <property type="molecule type" value="Genomic_DNA"/>
</dbReference>
<evidence type="ECO:0000256" key="1">
    <source>
        <dbReference type="ARBA" id="ARBA00004370"/>
    </source>
</evidence>
<dbReference type="PANTHER" id="PTHR48056:SF34">
    <property type="entry name" value="LRR RECEPTOR-LIKE SERINE_THREONINE-PROTEIN KINASE ERL1"/>
    <property type="match status" value="1"/>
</dbReference>
<organism evidence="8 9">
    <name type="scientific">Planoprotostelium fungivorum</name>
    <dbReference type="NCBI Taxonomy" id="1890364"/>
    <lineage>
        <taxon>Eukaryota</taxon>
        <taxon>Amoebozoa</taxon>
        <taxon>Evosea</taxon>
        <taxon>Variosea</taxon>
        <taxon>Cavosteliida</taxon>
        <taxon>Cavosteliaceae</taxon>
        <taxon>Planoprotostelium</taxon>
    </lineage>
</organism>
<dbReference type="Pfam" id="PF00560">
    <property type="entry name" value="LRR_1"/>
    <property type="match status" value="1"/>
</dbReference>
<name>A0A2P6NEN0_9EUKA</name>
<dbReference type="FunFam" id="3.80.10.10:FF:000400">
    <property type="entry name" value="Nuclear pore complex protein NUP107"/>
    <property type="match status" value="1"/>
</dbReference>
<dbReference type="InterPro" id="IPR001611">
    <property type="entry name" value="Leu-rich_rpt"/>
</dbReference>
<evidence type="ECO:0000256" key="4">
    <source>
        <dbReference type="ARBA" id="ARBA00022737"/>
    </source>
</evidence>
<dbReference type="STRING" id="1890364.A0A2P6NEN0"/>
<dbReference type="SMART" id="SM00369">
    <property type="entry name" value="LRR_TYP"/>
    <property type="match status" value="5"/>
</dbReference>
<dbReference type="InParanoid" id="A0A2P6NEN0"/>
<dbReference type="InterPro" id="IPR032675">
    <property type="entry name" value="LRR_dom_sf"/>
</dbReference>
<dbReference type="Pfam" id="PF13855">
    <property type="entry name" value="LRR_8"/>
    <property type="match status" value="2"/>
</dbReference>
<evidence type="ECO:0000256" key="5">
    <source>
        <dbReference type="ARBA" id="ARBA00023136"/>
    </source>
</evidence>
<evidence type="ECO:0000256" key="3">
    <source>
        <dbReference type="ARBA" id="ARBA00022729"/>
    </source>
</evidence>
<proteinExistence type="predicted"/>
<evidence type="ECO:0000313" key="9">
    <source>
        <dbReference type="Proteomes" id="UP000241769"/>
    </source>
</evidence>
<comment type="caution">
    <text evidence="8">The sequence shown here is derived from an EMBL/GenBank/DDBJ whole genome shotgun (WGS) entry which is preliminary data.</text>
</comment>
<gene>
    <name evidence="8" type="ORF">PROFUN_10108</name>
</gene>
<comment type="subcellular location">
    <subcellularLocation>
        <location evidence="1">Membrane</location>
    </subcellularLocation>
</comment>
<dbReference type="GO" id="GO:0016020">
    <property type="term" value="C:membrane"/>
    <property type="evidence" value="ECO:0007669"/>
    <property type="project" value="UniProtKB-SubCell"/>
</dbReference>
<dbReference type="PANTHER" id="PTHR48056">
    <property type="entry name" value="LRR RECEPTOR-LIKE SERINE/THREONINE-PROTEIN KINASE-RELATED"/>
    <property type="match status" value="1"/>
</dbReference>
<keyword evidence="6" id="KW-0812">Transmembrane</keyword>
<reference evidence="8 9" key="1">
    <citation type="journal article" date="2018" name="Genome Biol. Evol.">
        <title>Multiple Roots of Fruiting Body Formation in Amoebozoa.</title>
        <authorList>
            <person name="Hillmann F."/>
            <person name="Forbes G."/>
            <person name="Novohradska S."/>
            <person name="Ferling I."/>
            <person name="Riege K."/>
            <person name="Groth M."/>
            <person name="Westermann M."/>
            <person name="Marz M."/>
            <person name="Spaller T."/>
            <person name="Winckler T."/>
            <person name="Schaap P."/>
            <person name="Glockner G."/>
        </authorList>
    </citation>
    <scope>NUCLEOTIDE SEQUENCE [LARGE SCALE GENOMIC DNA]</scope>
    <source>
        <strain evidence="8 9">Jena</strain>
    </source>
</reference>
<evidence type="ECO:0000256" key="6">
    <source>
        <dbReference type="SAM" id="Phobius"/>
    </source>
</evidence>
<feature type="transmembrane region" description="Helical" evidence="6">
    <location>
        <begin position="300"/>
        <end position="322"/>
    </location>
</feature>
<dbReference type="AlphaFoldDB" id="A0A2P6NEN0"/>
<keyword evidence="6" id="KW-1133">Transmembrane helix</keyword>